<evidence type="ECO:0000313" key="3">
    <source>
        <dbReference type="Proteomes" id="UP000265520"/>
    </source>
</evidence>
<dbReference type="AlphaFoldDB" id="A0A392P462"/>
<evidence type="ECO:0000256" key="1">
    <source>
        <dbReference type="SAM" id="MobiDB-lite"/>
    </source>
</evidence>
<feature type="region of interest" description="Disordered" evidence="1">
    <location>
        <begin position="1"/>
        <end position="66"/>
    </location>
</feature>
<organism evidence="2 3">
    <name type="scientific">Trifolium medium</name>
    <dbReference type="NCBI Taxonomy" id="97028"/>
    <lineage>
        <taxon>Eukaryota</taxon>
        <taxon>Viridiplantae</taxon>
        <taxon>Streptophyta</taxon>
        <taxon>Embryophyta</taxon>
        <taxon>Tracheophyta</taxon>
        <taxon>Spermatophyta</taxon>
        <taxon>Magnoliopsida</taxon>
        <taxon>eudicotyledons</taxon>
        <taxon>Gunneridae</taxon>
        <taxon>Pentapetalae</taxon>
        <taxon>rosids</taxon>
        <taxon>fabids</taxon>
        <taxon>Fabales</taxon>
        <taxon>Fabaceae</taxon>
        <taxon>Papilionoideae</taxon>
        <taxon>50 kb inversion clade</taxon>
        <taxon>NPAAA clade</taxon>
        <taxon>Hologalegina</taxon>
        <taxon>IRL clade</taxon>
        <taxon>Trifolieae</taxon>
        <taxon>Trifolium</taxon>
    </lineage>
</organism>
<keyword evidence="3" id="KW-1185">Reference proteome</keyword>
<dbReference type="Proteomes" id="UP000265520">
    <property type="component" value="Unassembled WGS sequence"/>
</dbReference>
<evidence type="ECO:0000313" key="2">
    <source>
        <dbReference type="EMBL" id="MCI06219.1"/>
    </source>
</evidence>
<dbReference type="EMBL" id="LXQA010061146">
    <property type="protein sequence ID" value="MCI06219.1"/>
    <property type="molecule type" value="Genomic_DNA"/>
</dbReference>
<protein>
    <submittedName>
        <fullName evidence="2">Uncharacterized protein</fullName>
    </submittedName>
</protein>
<name>A0A392P462_9FABA</name>
<sequence>MPGSPTKSPDPDGGESVMVGTAKEGPNGVDGSMDSKPINLRTTGGDISIVGSTRDNMVGPNQRRGV</sequence>
<reference evidence="2 3" key="1">
    <citation type="journal article" date="2018" name="Front. Plant Sci.">
        <title>Red Clover (Trifolium pratense) and Zigzag Clover (T. medium) - A Picture of Genomic Similarities and Differences.</title>
        <authorList>
            <person name="Dluhosova J."/>
            <person name="Istvanek J."/>
            <person name="Nedelnik J."/>
            <person name="Repkova J."/>
        </authorList>
    </citation>
    <scope>NUCLEOTIDE SEQUENCE [LARGE SCALE GENOMIC DNA]</scope>
    <source>
        <strain evidence="3">cv. 10/8</strain>
        <tissue evidence="2">Leaf</tissue>
    </source>
</reference>
<proteinExistence type="predicted"/>
<feature type="non-terminal residue" evidence="2">
    <location>
        <position position="66"/>
    </location>
</feature>
<comment type="caution">
    <text evidence="2">The sequence shown here is derived from an EMBL/GenBank/DDBJ whole genome shotgun (WGS) entry which is preliminary data.</text>
</comment>
<accession>A0A392P462</accession>